<dbReference type="EC" id="3.6.4.13" evidence="2"/>
<dbReference type="InterPro" id="IPR007502">
    <property type="entry name" value="Helicase-assoc_dom"/>
</dbReference>
<dbReference type="Pfam" id="PF21010">
    <property type="entry name" value="HA2_C"/>
    <property type="match status" value="1"/>
</dbReference>
<dbReference type="PANTHER" id="PTHR18934">
    <property type="entry name" value="ATP-DEPENDENT RNA HELICASE"/>
    <property type="match status" value="1"/>
</dbReference>
<name>A0A1Y5ID05_OSTTA</name>
<evidence type="ECO:0000256" key="5">
    <source>
        <dbReference type="ARBA" id="ARBA00022741"/>
    </source>
</evidence>
<dbReference type="Gene3D" id="1.20.120.1080">
    <property type="match status" value="1"/>
</dbReference>
<dbReference type="SUPFAM" id="SSF52540">
    <property type="entry name" value="P-loop containing nucleoside triphosphate hydrolases"/>
    <property type="match status" value="1"/>
</dbReference>
<keyword evidence="8" id="KW-0067">ATP-binding</keyword>
<dbReference type="Pfam" id="PF07717">
    <property type="entry name" value="OB_NTP_bind"/>
    <property type="match status" value="1"/>
</dbReference>
<dbReference type="GO" id="GO:0045943">
    <property type="term" value="P:positive regulation of transcription by RNA polymerase I"/>
    <property type="evidence" value="ECO:0007669"/>
    <property type="project" value="TreeGrafter"/>
</dbReference>
<evidence type="ECO:0000256" key="3">
    <source>
        <dbReference type="ARBA" id="ARBA00022664"/>
    </source>
</evidence>
<evidence type="ECO:0000256" key="7">
    <source>
        <dbReference type="ARBA" id="ARBA00022806"/>
    </source>
</evidence>
<dbReference type="FunFam" id="3.40.50.300:FF:000007">
    <property type="entry name" value="Pre-mRNA-splicing factor ATP-dependent RNA helicase"/>
    <property type="match status" value="1"/>
</dbReference>
<keyword evidence="6 14" id="KW-0378">Hydrolase</keyword>
<dbReference type="GO" id="GO:0005681">
    <property type="term" value="C:spliceosomal complex"/>
    <property type="evidence" value="ECO:0007669"/>
    <property type="project" value="UniProtKB-KW"/>
</dbReference>
<accession>A0A1Y5ID05</accession>
<evidence type="ECO:0000256" key="9">
    <source>
        <dbReference type="ARBA" id="ARBA00023187"/>
    </source>
</evidence>
<dbReference type="GO" id="GO:0003724">
    <property type="term" value="F:RNA helicase activity"/>
    <property type="evidence" value="ECO:0007669"/>
    <property type="project" value="UniProtKB-EC"/>
</dbReference>
<proteinExistence type="inferred from homology"/>
<dbReference type="CDD" id="cd17978">
    <property type="entry name" value="DEXHc_DHX33"/>
    <property type="match status" value="1"/>
</dbReference>
<dbReference type="InterPro" id="IPR001650">
    <property type="entry name" value="Helicase_C-like"/>
</dbReference>
<dbReference type="InterPro" id="IPR027417">
    <property type="entry name" value="P-loop_NTPase"/>
</dbReference>
<dbReference type="InterPro" id="IPR048333">
    <property type="entry name" value="HA2_WH"/>
</dbReference>
<dbReference type="Pfam" id="PF04408">
    <property type="entry name" value="WHD_HA2"/>
    <property type="match status" value="1"/>
</dbReference>
<evidence type="ECO:0000256" key="4">
    <source>
        <dbReference type="ARBA" id="ARBA00022728"/>
    </source>
</evidence>
<keyword evidence="5" id="KW-0547">Nucleotide-binding</keyword>
<evidence type="ECO:0000256" key="1">
    <source>
        <dbReference type="ARBA" id="ARBA00008792"/>
    </source>
</evidence>
<comment type="catalytic activity">
    <reaction evidence="10">
        <text>ATP + H2O = ADP + phosphate + H(+)</text>
        <dbReference type="Rhea" id="RHEA:13065"/>
        <dbReference type="ChEBI" id="CHEBI:15377"/>
        <dbReference type="ChEBI" id="CHEBI:15378"/>
        <dbReference type="ChEBI" id="CHEBI:30616"/>
        <dbReference type="ChEBI" id="CHEBI:43474"/>
        <dbReference type="ChEBI" id="CHEBI:456216"/>
        <dbReference type="EC" id="3.6.4.13"/>
    </reaction>
</comment>
<dbReference type="PANTHER" id="PTHR18934:SF118">
    <property type="entry name" value="ATP-DEPENDENT RNA HELICASE DHX33"/>
    <property type="match status" value="1"/>
</dbReference>
<dbReference type="AlphaFoldDB" id="A0A1Y5ID05"/>
<dbReference type="GO" id="GO:0003725">
    <property type="term" value="F:double-stranded RNA binding"/>
    <property type="evidence" value="ECO:0007669"/>
    <property type="project" value="TreeGrafter"/>
</dbReference>
<dbReference type="GO" id="GO:0008380">
    <property type="term" value="P:RNA splicing"/>
    <property type="evidence" value="ECO:0007669"/>
    <property type="project" value="UniProtKB-KW"/>
</dbReference>
<evidence type="ECO:0000259" key="12">
    <source>
        <dbReference type="PROSITE" id="PS51192"/>
    </source>
</evidence>
<dbReference type="GO" id="GO:0016787">
    <property type="term" value="F:hydrolase activity"/>
    <property type="evidence" value="ECO:0007669"/>
    <property type="project" value="UniProtKB-KW"/>
</dbReference>
<dbReference type="PROSITE" id="PS51194">
    <property type="entry name" value="HELICASE_CTER"/>
    <property type="match status" value="1"/>
</dbReference>
<dbReference type="SMART" id="SM00490">
    <property type="entry name" value="HELICc"/>
    <property type="match status" value="1"/>
</dbReference>
<dbReference type="InterPro" id="IPR002464">
    <property type="entry name" value="DNA/RNA_helicase_DEAH_CS"/>
</dbReference>
<keyword evidence="7" id="KW-0347">Helicase</keyword>
<evidence type="ECO:0000313" key="14">
    <source>
        <dbReference type="EMBL" id="OUS46507.1"/>
    </source>
</evidence>
<reference evidence="14" key="1">
    <citation type="submission" date="2017-04" db="EMBL/GenBank/DDBJ databases">
        <title>Population genomics of picophytoplankton unveils novel chromosome hypervariability.</title>
        <authorList>
            <consortium name="DOE Joint Genome Institute"/>
            <person name="Blanc-Mathieu R."/>
            <person name="Krasovec M."/>
            <person name="Hebrard M."/>
            <person name="Yau S."/>
            <person name="Desgranges E."/>
            <person name="Martin J."/>
            <person name="Schackwitz W."/>
            <person name="Kuo A."/>
            <person name="Salin G."/>
            <person name="Donnadieu C."/>
            <person name="Desdevises Y."/>
            <person name="Sanchez-Ferandin S."/>
            <person name="Moreau H."/>
            <person name="Rivals E."/>
            <person name="Grigoriev I.V."/>
            <person name="Grimsley N."/>
            <person name="Eyre-Walker A."/>
            <person name="Piganeau G."/>
        </authorList>
    </citation>
    <scope>NUCLEOTIDE SEQUENCE [LARGE SCALE GENOMIC DNA]</scope>
    <source>
        <strain evidence="14">RCC 1115</strain>
    </source>
</reference>
<evidence type="ECO:0000256" key="10">
    <source>
        <dbReference type="ARBA" id="ARBA00047984"/>
    </source>
</evidence>
<sequence length="724" mass="80564">ARARGPRATNGRARELGTTTTDGARDVYFKSDKKRATTNVKRAIEGAKSTMTGERARADGSTSRANAGGVPSGSKRDEIDRVRKSLPIALARTRLMEEIRKSETCIIIGETGSGKTTQIPQYVYEDETLTNGLMIGVTQPRRVAAVSVSRRVADETGTEHGKLVGYAIRFEDVSSEETRIKFLTDGMLLRESVIDPLLSKYGVIMIDEAHERTLQTDFLLGTIKGVQKLRRKSVEDARGRVLPPLRVIVMSATLEASTFSKFFDGAPVVYSRGRTFPVDMFYTEEPEEDYLDAAMWTVLQINKEEAPGDVLVFLTGQEEIETLGKMLRERASKLPANVPTLNVVLLFAALPPEEQMRVFEQTPTGTRKIVLATNIAETSLTINGIRYVVDSGLSKMRTYHPRSGVDELLVSPIAQSQAQQRAGRAGREAPGKCFRLYTEDVMPSLPKYVKPELLRTNLSGVVLQLKAMNVDDILSFPFIDSPPKEALLRSLEMLYALDALDDEGKLNDVGRKMARFPLEPMAARCVIAAEKEGCTIETLAILAMLSTDSVFYFSRDSNGQKNVARHKLMRKEGDHLTLLRVFNEFSACSAKRSRDWCREHEVNHRAMTKAAKINEQLTRSALTLGIKLKSCDDNFDAVLRSLVAGFFMNSASKDMDGAYKVFTTGQKLTIHPSSVTFQSPPETQILFNELVRTSKMYARDVSSIKRSWLSELATKTFAKRARPQ</sequence>
<evidence type="ECO:0000256" key="6">
    <source>
        <dbReference type="ARBA" id="ARBA00022801"/>
    </source>
</evidence>
<dbReference type="eggNOG" id="KOG0922">
    <property type="taxonomic scope" value="Eukaryota"/>
</dbReference>
<comment type="similarity">
    <text evidence="1">Belongs to the DEAD box helicase family. DEAH subfamily.</text>
</comment>
<dbReference type="InterPro" id="IPR014001">
    <property type="entry name" value="Helicase_ATP-bd"/>
</dbReference>
<dbReference type="SMART" id="SM00847">
    <property type="entry name" value="HA2"/>
    <property type="match status" value="1"/>
</dbReference>
<keyword evidence="3" id="KW-0507">mRNA processing</keyword>
<keyword evidence="4" id="KW-0747">Spliceosome</keyword>
<organism evidence="14">
    <name type="scientific">Ostreococcus tauri</name>
    <name type="common">Marine green alga</name>
    <dbReference type="NCBI Taxonomy" id="70448"/>
    <lineage>
        <taxon>Eukaryota</taxon>
        <taxon>Viridiplantae</taxon>
        <taxon>Chlorophyta</taxon>
        <taxon>Mamiellophyceae</taxon>
        <taxon>Mamiellales</taxon>
        <taxon>Bathycoccaceae</taxon>
        <taxon>Ostreococcus</taxon>
    </lineage>
</organism>
<dbReference type="EMBL" id="KZ155783">
    <property type="protein sequence ID" value="OUS46507.1"/>
    <property type="molecule type" value="Genomic_DNA"/>
</dbReference>
<dbReference type="FunFam" id="3.40.50.300:FF:000578">
    <property type="entry name" value="probable ATP-dependent RNA helicase DHX35"/>
    <property type="match status" value="1"/>
</dbReference>
<dbReference type="GO" id="GO:0005524">
    <property type="term" value="F:ATP binding"/>
    <property type="evidence" value="ECO:0007669"/>
    <property type="project" value="UniProtKB-KW"/>
</dbReference>
<dbReference type="PROSITE" id="PS00690">
    <property type="entry name" value="DEAH_ATP_HELICASE"/>
    <property type="match status" value="1"/>
</dbReference>
<dbReference type="InterPro" id="IPR011545">
    <property type="entry name" value="DEAD/DEAH_box_helicase_dom"/>
</dbReference>
<evidence type="ECO:0000256" key="2">
    <source>
        <dbReference type="ARBA" id="ARBA00012552"/>
    </source>
</evidence>
<feature type="domain" description="Helicase ATP-binding" evidence="12">
    <location>
        <begin position="96"/>
        <end position="272"/>
    </location>
</feature>
<keyword evidence="9" id="KW-0508">mRNA splicing</keyword>
<dbReference type="CDD" id="cd18791">
    <property type="entry name" value="SF2_C_RHA"/>
    <property type="match status" value="1"/>
</dbReference>
<dbReference type="GO" id="GO:0006397">
    <property type="term" value="P:mRNA processing"/>
    <property type="evidence" value="ECO:0007669"/>
    <property type="project" value="UniProtKB-KW"/>
</dbReference>
<feature type="domain" description="Helicase C-terminal" evidence="13">
    <location>
        <begin position="277"/>
        <end position="469"/>
    </location>
</feature>
<dbReference type="GO" id="GO:0005730">
    <property type="term" value="C:nucleolus"/>
    <property type="evidence" value="ECO:0007669"/>
    <property type="project" value="TreeGrafter"/>
</dbReference>
<dbReference type="Pfam" id="PF00270">
    <property type="entry name" value="DEAD"/>
    <property type="match status" value="1"/>
</dbReference>
<protein>
    <recommendedName>
        <fullName evidence="2">RNA helicase</fullName>
        <ecNumber evidence="2">3.6.4.13</ecNumber>
    </recommendedName>
</protein>
<evidence type="ECO:0000259" key="13">
    <source>
        <dbReference type="PROSITE" id="PS51194"/>
    </source>
</evidence>
<dbReference type="SMART" id="SM00487">
    <property type="entry name" value="DEXDc"/>
    <property type="match status" value="1"/>
</dbReference>
<gene>
    <name evidence="14" type="ORF">BE221DRAFT_74184</name>
</gene>
<feature type="region of interest" description="Disordered" evidence="11">
    <location>
        <begin position="1"/>
        <end position="22"/>
    </location>
</feature>
<dbReference type="InterPro" id="IPR011709">
    <property type="entry name" value="DEAD-box_helicase_OB_fold"/>
</dbReference>
<dbReference type="PROSITE" id="PS51192">
    <property type="entry name" value="HELICASE_ATP_BIND_1"/>
    <property type="match status" value="1"/>
</dbReference>
<dbReference type="Gene3D" id="3.40.50.300">
    <property type="entry name" value="P-loop containing nucleotide triphosphate hydrolases"/>
    <property type="match status" value="2"/>
</dbReference>
<dbReference type="Proteomes" id="UP000195557">
    <property type="component" value="Unassembled WGS sequence"/>
</dbReference>
<dbReference type="Pfam" id="PF00271">
    <property type="entry name" value="Helicase_C"/>
    <property type="match status" value="1"/>
</dbReference>
<feature type="region of interest" description="Disordered" evidence="11">
    <location>
        <begin position="45"/>
        <end position="77"/>
    </location>
</feature>
<evidence type="ECO:0000256" key="8">
    <source>
        <dbReference type="ARBA" id="ARBA00022840"/>
    </source>
</evidence>
<evidence type="ECO:0000256" key="11">
    <source>
        <dbReference type="SAM" id="MobiDB-lite"/>
    </source>
</evidence>
<feature type="non-terminal residue" evidence="14">
    <location>
        <position position="1"/>
    </location>
</feature>